<sequence>MNHDLELTLMKKELERLQQDYHTCESLDLKNQVKMDIEMLNAFLAQYAEKA</sequence>
<protein>
    <submittedName>
        <fullName evidence="1">Uncharacterized protein</fullName>
    </submittedName>
</protein>
<reference evidence="1 2" key="1">
    <citation type="journal article" date="2017" name="Int. J. Syst. Evol. Microbiol.">
        <title>Bacillus mangrovi sp. nov., isolated from a sediment sample from a mangrove forest.</title>
        <authorList>
            <person name="Gupta V."/>
            <person name="Singh P.K."/>
            <person name="Korpole S."/>
            <person name="Tanuku N.R.S."/>
            <person name="Pinnaka A.K."/>
        </authorList>
    </citation>
    <scope>NUCLEOTIDE SEQUENCE [LARGE SCALE GENOMIC DNA]</scope>
    <source>
        <strain evidence="1 2">KCTC 33872</strain>
    </source>
</reference>
<dbReference type="RefSeq" id="WP_155113428.1">
    <property type="nucleotide sequence ID" value="NZ_WMIB01000020.1"/>
</dbReference>
<proteinExistence type="predicted"/>
<dbReference type="EMBL" id="WMIB01000020">
    <property type="protein sequence ID" value="MTH54917.1"/>
    <property type="molecule type" value="Genomic_DNA"/>
</dbReference>
<evidence type="ECO:0000313" key="1">
    <source>
        <dbReference type="EMBL" id="MTH54917.1"/>
    </source>
</evidence>
<dbReference type="Proteomes" id="UP000434639">
    <property type="component" value="Unassembled WGS sequence"/>
</dbReference>
<name>A0A7X2S770_9BACI</name>
<keyword evidence="2" id="KW-1185">Reference proteome</keyword>
<dbReference type="AlphaFoldDB" id="A0A7X2S770"/>
<accession>A0A7X2S770</accession>
<evidence type="ECO:0000313" key="2">
    <source>
        <dbReference type="Proteomes" id="UP000434639"/>
    </source>
</evidence>
<dbReference type="OrthoDB" id="2935169at2"/>
<comment type="caution">
    <text evidence="1">The sequence shown here is derived from an EMBL/GenBank/DDBJ whole genome shotgun (WGS) entry which is preliminary data.</text>
</comment>
<organism evidence="1 2">
    <name type="scientific">Metabacillus mangrovi</name>
    <dbReference type="NCBI Taxonomy" id="1491830"/>
    <lineage>
        <taxon>Bacteria</taxon>
        <taxon>Bacillati</taxon>
        <taxon>Bacillota</taxon>
        <taxon>Bacilli</taxon>
        <taxon>Bacillales</taxon>
        <taxon>Bacillaceae</taxon>
        <taxon>Metabacillus</taxon>
    </lineage>
</organism>
<gene>
    <name evidence="1" type="ORF">GKZ89_16055</name>
</gene>